<dbReference type="PANTHER" id="PTHR34121">
    <property type="entry name" value="MYOSIN-11"/>
    <property type="match status" value="1"/>
</dbReference>
<gene>
    <name evidence="1" type="ORF">Syun_001407</name>
</gene>
<dbReference type="PANTHER" id="PTHR34121:SF1">
    <property type="entry name" value="FILAMIN-A-INTERACTING PROTEIN 1"/>
    <property type="match status" value="1"/>
</dbReference>
<proteinExistence type="predicted"/>
<dbReference type="AlphaFoldDB" id="A0AAP0Q689"/>
<organism evidence="1 2">
    <name type="scientific">Stephania yunnanensis</name>
    <dbReference type="NCBI Taxonomy" id="152371"/>
    <lineage>
        <taxon>Eukaryota</taxon>
        <taxon>Viridiplantae</taxon>
        <taxon>Streptophyta</taxon>
        <taxon>Embryophyta</taxon>
        <taxon>Tracheophyta</taxon>
        <taxon>Spermatophyta</taxon>
        <taxon>Magnoliopsida</taxon>
        <taxon>Ranunculales</taxon>
        <taxon>Menispermaceae</taxon>
        <taxon>Menispermoideae</taxon>
        <taxon>Cissampelideae</taxon>
        <taxon>Stephania</taxon>
    </lineage>
</organism>
<comment type="caution">
    <text evidence="1">The sequence shown here is derived from an EMBL/GenBank/DDBJ whole genome shotgun (WGS) entry which is preliminary data.</text>
</comment>
<sequence>MLFAKEWATMLVPGMRQGATVLAPRTPPRTTIGTSCGLLDHFGVQGNVGISFVRTPHCVSSSPSRLSLFLIIFLSLPLFESQRGTVEVFVADSLGTIKVHCQRRMNLLDRTQECLCAILVSPNHRKLDACRWRLRRPIQCLDLESVLHHRVGESQHKAAALFDHQILVESHLLIGWALNESSPCHSDILQMLFLNSYMLRSGPTPPPTSRSSSLCLTGGKEVRNAIVSNIQDLAKAFSTYQDEVLGSDSVHPFVALQKCIKANSNLPPLISKKDTTRLFEHRFDVAIYVIVLQGEIPPSSRVRRSSGRTTKLQQLGDNDRKFGEALVATTVLAREEI</sequence>
<accession>A0AAP0Q689</accession>
<protein>
    <submittedName>
        <fullName evidence="1">Uncharacterized protein</fullName>
    </submittedName>
</protein>
<dbReference type="EMBL" id="JBBNAF010000001">
    <property type="protein sequence ID" value="KAK9169267.1"/>
    <property type="molecule type" value="Genomic_DNA"/>
</dbReference>
<name>A0AAP0Q689_9MAGN</name>
<reference evidence="1 2" key="1">
    <citation type="submission" date="2024-01" db="EMBL/GenBank/DDBJ databases">
        <title>Genome assemblies of Stephania.</title>
        <authorList>
            <person name="Yang L."/>
        </authorList>
    </citation>
    <scope>NUCLEOTIDE SEQUENCE [LARGE SCALE GENOMIC DNA]</scope>
    <source>
        <strain evidence="1">YNDBR</strain>
        <tissue evidence="1">Leaf</tissue>
    </source>
</reference>
<keyword evidence="2" id="KW-1185">Reference proteome</keyword>
<dbReference type="Proteomes" id="UP001420932">
    <property type="component" value="Unassembled WGS sequence"/>
</dbReference>
<evidence type="ECO:0000313" key="2">
    <source>
        <dbReference type="Proteomes" id="UP001420932"/>
    </source>
</evidence>
<evidence type="ECO:0000313" key="1">
    <source>
        <dbReference type="EMBL" id="KAK9169267.1"/>
    </source>
</evidence>